<dbReference type="InterPro" id="IPR013325">
    <property type="entry name" value="RNA_pol_sigma_r2"/>
</dbReference>
<dbReference type="InterPro" id="IPR013324">
    <property type="entry name" value="RNA_pol_sigma_r3/r4-like"/>
</dbReference>
<dbReference type="EMBL" id="AP019298">
    <property type="protein sequence ID" value="BBG96420.1"/>
    <property type="molecule type" value="Genomic_DNA"/>
</dbReference>
<dbReference type="PANTHER" id="PTHR30603">
    <property type="entry name" value="RNA POLYMERASE SIGMA FACTOR RPO"/>
    <property type="match status" value="1"/>
</dbReference>
<dbReference type="Gene3D" id="1.20.120.1810">
    <property type="match status" value="1"/>
</dbReference>
<feature type="domain" description="RNA polymerase sigma-70 region 2" evidence="2">
    <location>
        <begin position="217"/>
        <end position="258"/>
    </location>
</feature>
<gene>
    <name evidence="3" type="ORF">Prudu_005217</name>
</gene>
<proteinExistence type="inferred from homology"/>
<dbReference type="SUPFAM" id="SSF88946">
    <property type="entry name" value="Sigma2 domain of RNA polymerase sigma factors"/>
    <property type="match status" value="1"/>
</dbReference>
<evidence type="ECO:0000256" key="1">
    <source>
        <dbReference type="ARBA" id="ARBA00007788"/>
    </source>
</evidence>
<dbReference type="PANTHER" id="PTHR30603:SF47">
    <property type="entry name" value="RNA POLYMERASE SIGMA FACTOR SIGD, CHLOROPLASTIC"/>
    <property type="match status" value="1"/>
</dbReference>
<dbReference type="GO" id="GO:0003700">
    <property type="term" value="F:DNA-binding transcription factor activity"/>
    <property type="evidence" value="ECO:0007669"/>
    <property type="project" value="InterPro"/>
</dbReference>
<comment type="similarity">
    <text evidence="1">Belongs to the sigma-70 factor family.</text>
</comment>
<evidence type="ECO:0000313" key="3">
    <source>
        <dbReference type="EMBL" id="BBG96420.1"/>
    </source>
</evidence>
<evidence type="ECO:0000259" key="2">
    <source>
        <dbReference type="Pfam" id="PF04542"/>
    </source>
</evidence>
<accession>A0A4Y1QX34</accession>
<sequence>MAITTSICSSPNQPPILPTLSLPTIPFTPLKTHHPLQLHLPFPSSSSKSGGNLVSNDALAIAAAAEALVLARAAVEAAIDAVAVTEDIGEVWSCRESGNESGGLVARRKRRRKRRKGLEALDEEMKRDVEDGMEGARLESERFRVVEAQKHEPTSKQLAKAMGMKMRSIDKSHKKRSSGATGDLLSLLPALSRERIKLSRPHSGSYTVHSYFSQVVEGSIGLLRGAEKFDHEREWKLSTYVYWWIRQAIIRAIENKSRIIRLPGHVCGMMAKITKAQNSLNQRFQRLPSHDEIAEVIKVNASTVKLVCERSRPQFHWIEWQLFEEIIQGPEEMMPEKMLIRQLMKQEVEKLLKTLSDREANVLRFTLDSMERALSLLRR</sequence>
<dbReference type="GO" id="GO:0006352">
    <property type="term" value="P:DNA-templated transcription initiation"/>
    <property type="evidence" value="ECO:0007669"/>
    <property type="project" value="InterPro"/>
</dbReference>
<name>A0A4Y1QX34_PRUDU</name>
<dbReference type="SUPFAM" id="SSF88659">
    <property type="entry name" value="Sigma3 and sigma4 domains of RNA polymerase sigma factors"/>
    <property type="match status" value="1"/>
</dbReference>
<dbReference type="Pfam" id="PF04542">
    <property type="entry name" value="Sigma70_r2"/>
    <property type="match status" value="1"/>
</dbReference>
<reference evidence="3" key="1">
    <citation type="journal article" date="2019" name="Science">
        <title>Mutation of a bHLH transcription factor allowed almond domestication.</title>
        <authorList>
            <person name="Sanchez-Perez R."/>
            <person name="Pavan S."/>
            <person name="Mazzeo R."/>
            <person name="Moldovan C."/>
            <person name="Aiese Cigliano R."/>
            <person name="Del Cueto J."/>
            <person name="Ricciardi F."/>
            <person name="Lotti C."/>
            <person name="Ricciardi L."/>
            <person name="Dicenta F."/>
            <person name="Lopez-Marques R.L."/>
            <person name="Lindberg Moller B."/>
        </authorList>
    </citation>
    <scope>NUCLEOTIDE SEQUENCE</scope>
</reference>
<protein>
    <recommendedName>
        <fullName evidence="2">RNA polymerase sigma-70 region 2 domain-containing protein</fullName>
    </recommendedName>
</protein>
<dbReference type="InterPro" id="IPR050239">
    <property type="entry name" value="Sigma-70_RNA_pol_init_factors"/>
</dbReference>
<dbReference type="Gene3D" id="1.20.140.160">
    <property type="match status" value="1"/>
</dbReference>
<dbReference type="AlphaFoldDB" id="A0A4Y1QX34"/>
<dbReference type="InterPro" id="IPR007627">
    <property type="entry name" value="RNA_pol_sigma70_r2"/>
</dbReference>
<organism evidence="3">
    <name type="scientific">Prunus dulcis</name>
    <name type="common">Almond</name>
    <name type="synonym">Amygdalus dulcis</name>
    <dbReference type="NCBI Taxonomy" id="3755"/>
    <lineage>
        <taxon>Eukaryota</taxon>
        <taxon>Viridiplantae</taxon>
        <taxon>Streptophyta</taxon>
        <taxon>Embryophyta</taxon>
        <taxon>Tracheophyta</taxon>
        <taxon>Spermatophyta</taxon>
        <taxon>Magnoliopsida</taxon>
        <taxon>eudicotyledons</taxon>
        <taxon>Gunneridae</taxon>
        <taxon>Pentapetalae</taxon>
        <taxon>rosids</taxon>
        <taxon>fabids</taxon>
        <taxon>Rosales</taxon>
        <taxon>Rosaceae</taxon>
        <taxon>Amygdaloideae</taxon>
        <taxon>Amygdaleae</taxon>
        <taxon>Prunus</taxon>
    </lineage>
</organism>